<reference evidence="3" key="1">
    <citation type="submission" date="2023-04" db="EMBL/GenBank/DDBJ databases">
        <title>Black Yeasts Isolated from many extreme environments.</title>
        <authorList>
            <person name="Coleine C."/>
            <person name="Stajich J.E."/>
            <person name="Selbmann L."/>
        </authorList>
    </citation>
    <scope>NUCLEOTIDE SEQUENCE</scope>
    <source>
        <strain evidence="3">CCFEE 5312</strain>
    </source>
</reference>
<keyword evidence="4" id="KW-1185">Reference proteome</keyword>
<dbReference type="Proteomes" id="UP001271007">
    <property type="component" value="Unassembled WGS sequence"/>
</dbReference>
<dbReference type="AlphaFoldDB" id="A0AAJ0D4V2"/>
<gene>
    <name evidence="3" type="ORF">LTR09_012609</name>
</gene>
<evidence type="ECO:0000259" key="1">
    <source>
        <dbReference type="Pfam" id="PF01488"/>
    </source>
</evidence>
<dbReference type="Pfam" id="PF08501">
    <property type="entry name" value="Shikimate_dh_N"/>
    <property type="match status" value="1"/>
</dbReference>
<dbReference type="InterPro" id="IPR022893">
    <property type="entry name" value="Shikimate_DH_fam"/>
</dbReference>
<dbReference type="Pfam" id="PF01488">
    <property type="entry name" value="Shikimate_DH"/>
    <property type="match status" value="1"/>
</dbReference>
<evidence type="ECO:0000313" key="4">
    <source>
        <dbReference type="Proteomes" id="UP001271007"/>
    </source>
</evidence>
<dbReference type="Gene3D" id="3.40.50.720">
    <property type="entry name" value="NAD(P)-binding Rossmann-like Domain"/>
    <property type="match status" value="1"/>
</dbReference>
<comment type="caution">
    <text evidence="3">The sequence shown here is derived from an EMBL/GenBank/DDBJ whole genome shotgun (WGS) entry which is preliminary data.</text>
</comment>
<dbReference type="InterPro" id="IPR013708">
    <property type="entry name" value="Shikimate_DH-bd_N"/>
</dbReference>
<evidence type="ECO:0008006" key="5">
    <source>
        <dbReference type="Google" id="ProtNLM"/>
    </source>
</evidence>
<name>A0AAJ0D4V2_9PEZI</name>
<dbReference type="Gene3D" id="3.40.50.10860">
    <property type="entry name" value="Leucine Dehydrogenase, chain A, domain 1"/>
    <property type="match status" value="1"/>
</dbReference>
<dbReference type="EMBL" id="JAWDJX010000141">
    <property type="protein sequence ID" value="KAK3045855.1"/>
    <property type="molecule type" value="Genomic_DNA"/>
</dbReference>
<proteinExistence type="predicted"/>
<evidence type="ECO:0000259" key="2">
    <source>
        <dbReference type="Pfam" id="PF08501"/>
    </source>
</evidence>
<dbReference type="SUPFAM" id="SSF51735">
    <property type="entry name" value="NAD(P)-binding Rossmann-fold domains"/>
    <property type="match status" value="1"/>
</dbReference>
<protein>
    <recommendedName>
        <fullName evidence="5">Shikimate dehydrogenase (NADP(+))</fullName>
    </recommendedName>
</protein>
<organism evidence="3 4">
    <name type="scientific">Extremus antarcticus</name>
    <dbReference type="NCBI Taxonomy" id="702011"/>
    <lineage>
        <taxon>Eukaryota</taxon>
        <taxon>Fungi</taxon>
        <taxon>Dikarya</taxon>
        <taxon>Ascomycota</taxon>
        <taxon>Pezizomycotina</taxon>
        <taxon>Dothideomycetes</taxon>
        <taxon>Dothideomycetidae</taxon>
        <taxon>Mycosphaerellales</taxon>
        <taxon>Extremaceae</taxon>
        <taxon>Extremus</taxon>
    </lineage>
</organism>
<dbReference type="PANTHER" id="PTHR21089:SF26">
    <property type="entry name" value="AROM POLYPEPTIDE, PUTATIVE-RELATED"/>
    <property type="match status" value="1"/>
</dbReference>
<dbReference type="GO" id="GO:0019632">
    <property type="term" value="P:shikimate metabolic process"/>
    <property type="evidence" value="ECO:0007669"/>
    <property type="project" value="TreeGrafter"/>
</dbReference>
<sequence>MAEVVSPHGSVPRELYLIGVGTGHSVAPPMHNYIAKSLQLPWTFQVKECSTIEECMKLLRSDVCAGASITMPYKSTVMGQLDEVDELTTTLAACNTVCVAADGRLSGTNVDWCGIAGSLSEFSLGLRLPSTRTALVIGAGGAARAAVYALSAKMGCRDIYVLNRDEQEVVDLQRDVNQRYVSRPHIIHVNSIHQTEALQTPTYIVGTVPDIPPITPDEKNLKMIFEVFLQRPTKGLVLDMCYKPRQTRHLKLARAFGWRTIEGIHVVGHQAEQQWRAWVGDERVREIDRKGMWKALQKSADESPIVSGQKG</sequence>
<dbReference type="InterPro" id="IPR036291">
    <property type="entry name" value="NAD(P)-bd_dom_sf"/>
</dbReference>
<dbReference type="InterPro" id="IPR046346">
    <property type="entry name" value="Aminoacid_DH-like_N_sf"/>
</dbReference>
<dbReference type="InterPro" id="IPR006151">
    <property type="entry name" value="Shikm_DH/Glu-tRNA_Rdtase"/>
</dbReference>
<dbReference type="GO" id="GO:0009423">
    <property type="term" value="P:chorismate biosynthetic process"/>
    <property type="evidence" value="ECO:0007669"/>
    <property type="project" value="TreeGrafter"/>
</dbReference>
<feature type="domain" description="Shikimate dehydrogenase substrate binding N-terminal" evidence="2">
    <location>
        <begin position="17"/>
        <end position="97"/>
    </location>
</feature>
<accession>A0AAJ0D4V2</accession>
<dbReference type="PANTHER" id="PTHR21089">
    <property type="entry name" value="SHIKIMATE DEHYDROGENASE"/>
    <property type="match status" value="1"/>
</dbReference>
<dbReference type="SUPFAM" id="SSF53223">
    <property type="entry name" value="Aminoacid dehydrogenase-like, N-terminal domain"/>
    <property type="match status" value="1"/>
</dbReference>
<evidence type="ECO:0000313" key="3">
    <source>
        <dbReference type="EMBL" id="KAK3045855.1"/>
    </source>
</evidence>
<dbReference type="GO" id="GO:0004764">
    <property type="term" value="F:shikimate 3-dehydrogenase (NADP+) activity"/>
    <property type="evidence" value="ECO:0007669"/>
    <property type="project" value="InterPro"/>
</dbReference>
<feature type="domain" description="Quinate/shikimate 5-dehydrogenase/glutamyl-tRNA reductase" evidence="1">
    <location>
        <begin position="131"/>
        <end position="179"/>
    </location>
</feature>